<dbReference type="AlphaFoldDB" id="A0A174DSM4"/>
<organism evidence="1 2">
    <name type="scientific">Clostridium disporicum</name>
    <dbReference type="NCBI Taxonomy" id="84024"/>
    <lineage>
        <taxon>Bacteria</taxon>
        <taxon>Bacillati</taxon>
        <taxon>Bacillota</taxon>
        <taxon>Clostridia</taxon>
        <taxon>Eubacteriales</taxon>
        <taxon>Clostridiaceae</taxon>
        <taxon>Clostridium</taxon>
    </lineage>
</organism>
<accession>A0A174DSM4</accession>
<sequence length="123" mass="14608">MENNIAFVDSYHERNYIELVKNFMGKLNKDLYIVLKLLSIDEVYSVAKEYICGTTIKFKELLNDTRIINTSRFIVELAYSFYTRNFSVNELSSTRKLDMDTRNFIINILNYYEKKEKEVNTCA</sequence>
<protein>
    <submittedName>
        <fullName evidence="1">Uncharacterized protein</fullName>
    </submittedName>
</protein>
<name>A0A174DSM4_9CLOT</name>
<dbReference type="Proteomes" id="UP000095558">
    <property type="component" value="Unassembled WGS sequence"/>
</dbReference>
<evidence type="ECO:0000313" key="1">
    <source>
        <dbReference type="EMBL" id="CUO28473.1"/>
    </source>
</evidence>
<gene>
    <name evidence="1" type="ORF">ERS852470_01905</name>
</gene>
<dbReference type="OrthoDB" id="1930416at2"/>
<reference evidence="1 2" key="1">
    <citation type="submission" date="2015-09" db="EMBL/GenBank/DDBJ databases">
        <authorList>
            <consortium name="Pathogen Informatics"/>
        </authorList>
    </citation>
    <scope>NUCLEOTIDE SEQUENCE [LARGE SCALE GENOMIC DNA]</scope>
    <source>
        <strain evidence="1 2">2789STDY5834855</strain>
    </source>
</reference>
<dbReference type="GeneID" id="83010950"/>
<dbReference type="RefSeq" id="WP_042395437.1">
    <property type="nucleotide sequence ID" value="NZ_CYZV01000019.1"/>
</dbReference>
<dbReference type="EMBL" id="CYZV01000019">
    <property type="protein sequence ID" value="CUO28473.1"/>
    <property type="molecule type" value="Genomic_DNA"/>
</dbReference>
<evidence type="ECO:0000313" key="2">
    <source>
        <dbReference type="Proteomes" id="UP000095558"/>
    </source>
</evidence>
<proteinExistence type="predicted"/>